<feature type="transmembrane region" description="Helical" evidence="7">
    <location>
        <begin position="335"/>
        <end position="356"/>
    </location>
</feature>
<keyword evidence="4 7" id="KW-1133">Transmembrane helix</keyword>
<dbReference type="Gene3D" id="1.10.3730.20">
    <property type="match status" value="1"/>
</dbReference>
<protein>
    <recommendedName>
        <fullName evidence="8">EamA domain-containing protein</fullName>
    </recommendedName>
</protein>
<dbReference type="InterPro" id="IPR037185">
    <property type="entry name" value="EmrE-like"/>
</dbReference>
<feature type="domain" description="EamA" evidence="8">
    <location>
        <begin position="301"/>
        <end position="441"/>
    </location>
</feature>
<evidence type="ECO:0000256" key="3">
    <source>
        <dbReference type="ARBA" id="ARBA00022692"/>
    </source>
</evidence>
<gene>
    <name evidence="9" type="ORF">CLEI1391_LOCUS15225</name>
</gene>
<accession>A0A7S0WZ16</accession>
<dbReference type="GO" id="GO:0009507">
    <property type="term" value="C:chloroplast"/>
    <property type="evidence" value="ECO:0007669"/>
    <property type="project" value="TreeGrafter"/>
</dbReference>
<keyword evidence="3 7" id="KW-0812">Transmembrane</keyword>
<sequence length="474" mass="49260">MLRLQSARSQLGFQPRLACAKPITITRSRRRGLNVCCQSKNSERGPEATQATAATVDAATLVADDEPDAVTCVANGMDGVTCYLEEDTAPAHPPVNASAHPHPLQGGILGMALLISPFAFWGTSMTVMKGMLGAVPPMLMGSFRLLPAGMVLVAWSMMQGRPQPWEAQKPWTAWAWVAAFALIDGAAFQGFLAEGLQRTPAGLGSVIIDSQPLTVAVLAALLFGEKLGPSAIAGLLLGVAGLLLLEVPEQYMMTMAGELTHLGSGGVGSIAHHVAEEVGGLETYVHQATALLTHPSAWLDSGEVWMLLAAQSMAVGTVMVRFVTKHTDAISATGWHMILGGMFLLGGALAADPHAIGQATTGIGMPEIAAALYVSLLGGAASYGIFFWQASSKDNLTALSSLTFLTPVFASASSYVMLGEVLTAPQLLGAAVTLSSVALINQAKPRPRSTGSVSSRDGAPSPPPPDMNQNGSQN</sequence>
<feature type="transmembrane region" description="Helical" evidence="7">
    <location>
        <begin position="139"/>
        <end position="158"/>
    </location>
</feature>
<evidence type="ECO:0000259" key="8">
    <source>
        <dbReference type="Pfam" id="PF00892"/>
    </source>
</evidence>
<evidence type="ECO:0000256" key="7">
    <source>
        <dbReference type="SAM" id="Phobius"/>
    </source>
</evidence>
<evidence type="ECO:0000256" key="5">
    <source>
        <dbReference type="ARBA" id="ARBA00023136"/>
    </source>
</evidence>
<name>A0A7S0WZ16_9CHLO</name>
<comment type="subcellular location">
    <subcellularLocation>
        <location evidence="1">Membrane</location>
        <topology evidence="1">Multi-pass membrane protein</topology>
    </subcellularLocation>
</comment>
<feature type="region of interest" description="Disordered" evidence="6">
    <location>
        <begin position="443"/>
        <end position="474"/>
    </location>
</feature>
<evidence type="ECO:0000313" key="9">
    <source>
        <dbReference type="EMBL" id="CAD8690786.1"/>
    </source>
</evidence>
<dbReference type="InterPro" id="IPR050638">
    <property type="entry name" value="AA-Vitamin_Transporters"/>
</dbReference>
<feature type="transmembrane region" description="Helical" evidence="7">
    <location>
        <begin position="422"/>
        <end position="440"/>
    </location>
</feature>
<evidence type="ECO:0000256" key="2">
    <source>
        <dbReference type="ARBA" id="ARBA00007635"/>
    </source>
</evidence>
<evidence type="ECO:0000256" key="1">
    <source>
        <dbReference type="ARBA" id="ARBA00004141"/>
    </source>
</evidence>
<dbReference type="EMBL" id="HBFB01027279">
    <property type="protein sequence ID" value="CAD8690786.1"/>
    <property type="molecule type" value="Transcribed_RNA"/>
</dbReference>
<dbReference type="SUPFAM" id="SSF103481">
    <property type="entry name" value="Multidrug resistance efflux transporter EmrE"/>
    <property type="match status" value="2"/>
</dbReference>
<dbReference type="InterPro" id="IPR000620">
    <property type="entry name" value="EamA_dom"/>
</dbReference>
<feature type="transmembrane region" description="Helical" evidence="7">
    <location>
        <begin position="395"/>
        <end position="416"/>
    </location>
</feature>
<dbReference type="PANTHER" id="PTHR32322:SF2">
    <property type="entry name" value="EAMA DOMAIN-CONTAINING PROTEIN"/>
    <property type="match status" value="1"/>
</dbReference>
<feature type="domain" description="EamA" evidence="8">
    <location>
        <begin position="109"/>
        <end position="245"/>
    </location>
</feature>
<keyword evidence="5 7" id="KW-0472">Membrane</keyword>
<dbReference type="Pfam" id="PF00892">
    <property type="entry name" value="EamA"/>
    <property type="match status" value="2"/>
</dbReference>
<feature type="transmembrane region" description="Helical" evidence="7">
    <location>
        <begin position="368"/>
        <end position="388"/>
    </location>
</feature>
<proteinExistence type="inferred from homology"/>
<comment type="similarity">
    <text evidence="2">Belongs to the drug/metabolite transporter (DMT) superfamily. Plant drug/metabolite exporter (P-DME) (TC 2.A.7.4) family.</text>
</comment>
<dbReference type="AlphaFoldDB" id="A0A7S0WZ16"/>
<feature type="transmembrane region" description="Helical" evidence="7">
    <location>
        <begin position="108"/>
        <end position="127"/>
    </location>
</feature>
<dbReference type="PANTHER" id="PTHR32322">
    <property type="entry name" value="INNER MEMBRANE TRANSPORTER"/>
    <property type="match status" value="1"/>
</dbReference>
<evidence type="ECO:0000256" key="4">
    <source>
        <dbReference type="ARBA" id="ARBA00022989"/>
    </source>
</evidence>
<reference evidence="9" key="1">
    <citation type="submission" date="2021-01" db="EMBL/GenBank/DDBJ databases">
        <authorList>
            <person name="Corre E."/>
            <person name="Pelletier E."/>
            <person name="Niang G."/>
            <person name="Scheremetjew M."/>
            <person name="Finn R."/>
            <person name="Kale V."/>
            <person name="Holt S."/>
            <person name="Cochrane G."/>
            <person name="Meng A."/>
            <person name="Brown T."/>
            <person name="Cohen L."/>
        </authorList>
    </citation>
    <scope>NUCLEOTIDE SEQUENCE</scope>
    <source>
        <strain evidence="9">SAG 11-49</strain>
    </source>
</reference>
<dbReference type="GO" id="GO:0016020">
    <property type="term" value="C:membrane"/>
    <property type="evidence" value="ECO:0007669"/>
    <property type="project" value="UniProtKB-SubCell"/>
</dbReference>
<evidence type="ECO:0000256" key="6">
    <source>
        <dbReference type="SAM" id="MobiDB-lite"/>
    </source>
</evidence>
<feature type="transmembrane region" description="Helical" evidence="7">
    <location>
        <begin position="170"/>
        <end position="191"/>
    </location>
</feature>
<feature type="transmembrane region" description="Helical" evidence="7">
    <location>
        <begin position="230"/>
        <end position="247"/>
    </location>
</feature>
<organism evidence="9">
    <name type="scientific">Chlamydomonas leiostraca</name>
    <dbReference type="NCBI Taxonomy" id="1034604"/>
    <lineage>
        <taxon>Eukaryota</taxon>
        <taxon>Viridiplantae</taxon>
        <taxon>Chlorophyta</taxon>
        <taxon>core chlorophytes</taxon>
        <taxon>Chlorophyceae</taxon>
        <taxon>CS clade</taxon>
        <taxon>Chlamydomonadales</taxon>
        <taxon>Chlamydomonadaceae</taxon>
        <taxon>Chlamydomonas</taxon>
    </lineage>
</organism>